<dbReference type="PANTHER" id="PTHR14969:SF62">
    <property type="entry name" value="DECAPRENYLPHOSPHORYL-5-PHOSPHORIBOSE PHOSPHATASE RV3807C-RELATED"/>
    <property type="match status" value="1"/>
</dbReference>
<feature type="transmembrane region" description="Helical" evidence="7">
    <location>
        <begin position="96"/>
        <end position="117"/>
    </location>
</feature>
<accession>A0A939HH75</accession>
<evidence type="ECO:0000313" key="9">
    <source>
        <dbReference type="EMBL" id="MBO1268218.1"/>
    </source>
</evidence>
<dbReference type="EMBL" id="JAFNLL010000018">
    <property type="protein sequence ID" value="MBO1268218.1"/>
    <property type="molecule type" value="Genomic_DNA"/>
</dbReference>
<dbReference type="SUPFAM" id="SSF48317">
    <property type="entry name" value="Acid phosphatase/Vanadium-dependent haloperoxidase"/>
    <property type="match status" value="1"/>
</dbReference>
<keyword evidence="2" id="KW-1003">Cell membrane</keyword>
<dbReference type="AlphaFoldDB" id="A0A939HH75"/>
<dbReference type="PANTHER" id="PTHR14969">
    <property type="entry name" value="SPHINGOSINE-1-PHOSPHATE PHOSPHOHYDROLASE"/>
    <property type="match status" value="1"/>
</dbReference>
<evidence type="ECO:0000313" key="10">
    <source>
        <dbReference type="Proteomes" id="UP000664164"/>
    </source>
</evidence>
<protein>
    <submittedName>
        <fullName evidence="9">Phosphatase PAP2 family protein</fullName>
    </submittedName>
</protein>
<keyword evidence="3 7" id="KW-0812">Transmembrane</keyword>
<dbReference type="InterPro" id="IPR036938">
    <property type="entry name" value="PAP2/HPO_sf"/>
</dbReference>
<keyword evidence="10" id="KW-1185">Reference proteome</keyword>
<dbReference type="InterPro" id="IPR000326">
    <property type="entry name" value="PAP2/HPO"/>
</dbReference>
<name>A0A939HH75_9MICC</name>
<dbReference type="SMART" id="SM00014">
    <property type="entry name" value="acidPPc"/>
    <property type="match status" value="1"/>
</dbReference>
<dbReference type="GO" id="GO:0005886">
    <property type="term" value="C:plasma membrane"/>
    <property type="evidence" value="ECO:0007669"/>
    <property type="project" value="UniProtKB-SubCell"/>
</dbReference>
<keyword evidence="6 7" id="KW-0472">Membrane</keyword>
<organism evidence="9 10">
    <name type="scientific">Arthrobacter cavernae</name>
    <dbReference type="NCBI Taxonomy" id="2817681"/>
    <lineage>
        <taxon>Bacteria</taxon>
        <taxon>Bacillati</taxon>
        <taxon>Actinomycetota</taxon>
        <taxon>Actinomycetes</taxon>
        <taxon>Micrococcales</taxon>
        <taxon>Micrococcaceae</taxon>
        <taxon>Arthrobacter</taxon>
    </lineage>
</organism>
<evidence type="ECO:0000259" key="8">
    <source>
        <dbReference type="SMART" id="SM00014"/>
    </source>
</evidence>
<gene>
    <name evidence="9" type="ORF">J1902_09565</name>
</gene>
<dbReference type="Gene3D" id="1.20.144.10">
    <property type="entry name" value="Phosphatidic acid phosphatase type 2/haloperoxidase"/>
    <property type="match status" value="1"/>
</dbReference>
<dbReference type="RefSeq" id="WP_207616018.1">
    <property type="nucleotide sequence ID" value="NZ_JAFNLL010000018.1"/>
</dbReference>
<proteinExistence type="predicted"/>
<dbReference type="CDD" id="cd03392">
    <property type="entry name" value="PAP2_like_2"/>
    <property type="match status" value="1"/>
</dbReference>
<dbReference type="Pfam" id="PF01569">
    <property type="entry name" value="PAP2"/>
    <property type="match status" value="1"/>
</dbReference>
<feature type="transmembrane region" description="Helical" evidence="7">
    <location>
        <begin position="158"/>
        <end position="178"/>
    </location>
</feature>
<feature type="transmembrane region" description="Helical" evidence="7">
    <location>
        <begin position="184"/>
        <end position="202"/>
    </location>
</feature>
<feature type="transmembrane region" description="Helical" evidence="7">
    <location>
        <begin position="12"/>
        <end position="35"/>
    </location>
</feature>
<feature type="transmembrane region" description="Helical" evidence="7">
    <location>
        <begin position="70"/>
        <end position="89"/>
    </location>
</feature>
<evidence type="ECO:0000256" key="6">
    <source>
        <dbReference type="ARBA" id="ARBA00023136"/>
    </source>
</evidence>
<sequence length="238" mass="25924">MIRVLLPRRSAAGTVAALSAALLTVAVVLGGLLLLDVARPVFQDMDNSWHDFSATVHTPLWDAVNPALNWAGYRGMLAFHIVLAFALIVGQRPISAAFSATAGLAVVLVTQLAKWAIGRERPADNRVFSDNGSYPSGHVSATTAFLLVLALLLGRWWVWMLSLAGIFAMMLSRTYLAAHWFTDVVGGACLSAGMVLLLWLAFQDICIRENMNAVHTLIWWSRASRRRKATGQAESAPR</sequence>
<feature type="domain" description="Phosphatidic acid phosphatase type 2/haloperoxidase" evidence="8">
    <location>
        <begin position="92"/>
        <end position="199"/>
    </location>
</feature>
<keyword evidence="4" id="KW-0378">Hydrolase</keyword>
<dbReference type="GO" id="GO:0016787">
    <property type="term" value="F:hydrolase activity"/>
    <property type="evidence" value="ECO:0007669"/>
    <property type="project" value="UniProtKB-KW"/>
</dbReference>
<evidence type="ECO:0000256" key="1">
    <source>
        <dbReference type="ARBA" id="ARBA00004651"/>
    </source>
</evidence>
<reference evidence="9" key="1">
    <citation type="submission" date="2021-03" db="EMBL/GenBank/DDBJ databases">
        <title>A new species, PO-11, isolated from a karst cave deposit.</title>
        <authorList>
            <person name="Zhaoxiaoyong W."/>
        </authorList>
    </citation>
    <scope>NUCLEOTIDE SEQUENCE</scope>
    <source>
        <strain evidence="9">PO-11</strain>
    </source>
</reference>
<feature type="transmembrane region" description="Helical" evidence="7">
    <location>
        <begin position="137"/>
        <end position="153"/>
    </location>
</feature>
<keyword evidence="5 7" id="KW-1133">Transmembrane helix</keyword>
<evidence type="ECO:0000256" key="3">
    <source>
        <dbReference type="ARBA" id="ARBA00022692"/>
    </source>
</evidence>
<dbReference type="Proteomes" id="UP000664164">
    <property type="component" value="Unassembled WGS sequence"/>
</dbReference>
<evidence type="ECO:0000256" key="4">
    <source>
        <dbReference type="ARBA" id="ARBA00022801"/>
    </source>
</evidence>
<comment type="caution">
    <text evidence="9">The sequence shown here is derived from an EMBL/GenBank/DDBJ whole genome shotgun (WGS) entry which is preliminary data.</text>
</comment>
<evidence type="ECO:0000256" key="7">
    <source>
        <dbReference type="SAM" id="Phobius"/>
    </source>
</evidence>
<evidence type="ECO:0000256" key="2">
    <source>
        <dbReference type="ARBA" id="ARBA00022475"/>
    </source>
</evidence>
<evidence type="ECO:0000256" key="5">
    <source>
        <dbReference type="ARBA" id="ARBA00022989"/>
    </source>
</evidence>
<comment type="subcellular location">
    <subcellularLocation>
        <location evidence="1">Cell membrane</location>
        <topology evidence="1">Multi-pass membrane protein</topology>
    </subcellularLocation>
</comment>